<dbReference type="SUPFAM" id="SSF49562">
    <property type="entry name" value="C2 domain (Calcium/lipid-binding domain, CaLB)"/>
    <property type="match status" value="1"/>
</dbReference>
<dbReference type="Pfam" id="PF00616">
    <property type="entry name" value="RasGAP"/>
    <property type="match status" value="1"/>
</dbReference>
<dbReference type="InterPro" id="IPR001936">
    <property type="entry name" value="RasGAP_dom"/>
</dbReference>
<dbReference type="Gene3D" id="1.10.506.10">
    <property type="entry name" value="GTPase Activation - p120gap, domain 1"/>
    <property type="match status" value="1"/>
</dbReference>
<feature type="domain" description="C2" evidence="3">
    <location>
        <begin position="130"/>
        <end position="280"/>
    </location>
</feature>
<evidence type="ECO:0000256" key="1">
    <source>
        <dbReference type="ARBA" id="ARBA00022468"/>
    </source>
</evidence>
<dbReference type="AlphaFoldDB" id="A0AAV5A5W9"/>
<evidence type="ECO:0000256" key="2">
    <source>
        <dbReference type="SAM" id="MobiDB-lite"/>
    </source>
</evidence>
<dbReference type="EMBL" id="BPWL01000004">
    <property type="protein sequence ID" value="GJJ09690.1"/>
    <property type="molecule type" value="Genomic_DNA"/>
</dbReference>
<feature type="compositionally biased region" description="Polar residues" evidence="2">
    <location>
        <begin position="708"/>
        <end position="726"/>
    </location>
</feature>
<protein>
    <recommendedName>
        <fullName evidence="7">Ras GTPase-activating protein</fullName>
    </recommendedName>
</protein>
<evidence type="ECO:0000313" key="5">
    <source>
        <dbReference type="EMBL" id="GJJ09690.1"/>
    </source>
</evidence>
<keyword evidence="1" id="KW-0343">GTPase activation</keyword>
<dbReference type="PANTHER" id="PTHR10194:SF60">
    <property type="entry name" value="RAS GTPASE-ACTIVATING PROTEIN RASKOL"/>
    <property type="match status" value="1"/>
</dbReference>
<keyword evidence="6" id="KW-1185">Reference proteome</keyword>
<dbReference type="SUPFAM" id="SSF48350">
    <property type="entry name" value="GTPase activation domain, GAP"/>
    <property type="match status" value="1"/>
</dbReference>
<comment type="caution">
    <text evidence="5">The sequence shown here is derived from an EMBL/GenBank/DDBJ whole genome shotgun (WGS) entry which is preliminary data.</text>
</comment>
<dbReference type="InterPro" id="IPR008936">
    <property type="entry name" value="Rho_GTPase_activation_prot"/>
</dbReference>
<dbReference type="Gene3D" id="2.60.40.150">
    <property type="entry name" value="C2 domain"/>
    <property type="match status" value="1"/>
</dbReference>
<evidence type="ECO:0008006" key="7">
    <source>
        <dbReference type="Google" id="ProtNLM"/>
    </source>
</evidence>
<dbReference type="InterPro" id="IPR000008">
    <property type="entry name" value="C2_dom"/>
</dbReference>
<evidence type="ECO:0000259" key="3">
    <source>
        <dbReference type="PROSITE" id="PS50004"/>
    </source>
</evidence>
<feature type="compositionally biased region" description="Polar residues" evidence="2">
    <location>
        <begin position="676"/>
        <end position="696"/>
    </location>
</feature>
<proteinExistence type="predicted"/>
<dbReference type="InterPro" id="IPR039360">
    <property type="entry name" value="Ras_GTPase"/>
</dbReference>
<organism evidence="5 6">
    <name type="scientific">Clathrus columnatus</name>
    <dbReference type="NCBI Taxonomy" id="1419009"/>
    <lineage>
        <taxon>Eukaryota</taxon>
        <taxon>Fungi</taxon>
        <taxon>Dikarya</taxon>
        <taxon>Basidiomycota</taxon>
        <taxon>Agaricomycotina</taxon>
        <taxon>Agaricomycetes</taxon>
        <taxon>Phallomycetidae</taxon>
        <taxon>Phallales</taxon>
        <taxon>Clathraceae</taxon>
        <taxon>Clathrus</taxon>
    </lineage>
</organism>
<sequence>MSRSTSVNEGQWIRVRCHLIEMHEKECRLTIIGDKETLQHSLNVRLLRTTDIRLTDRSLFFRSDCLSIHAPQSAFMPHSPSLQNLVSSETDRRRKNGKLPSIGPFLEPIYLSFDSKDAVNCWNALLGSYALPEVYGCEKVSGGLFRMWRQVALTVMHARNLGLNKKLASTESNLSSAQSLDPDRNESSSDSSADSQMFCEIYYEGVILGRTIYQKGQSGVDSDPTSWTWLEMFRLSDLPPFGILDVRILRFRKATKPTLIGHVEMSLSHFRRGQLLEGWFPVMTVVSNGNGVQIGDLRLKIKVDEEVILPSEAYSSITTILDQHNCLDLLGELDQRIHLGDVSYHMLSLAVGRNTFVKDILDLAEREVENAPNEASVGPSIAELCSERVELETDPSRNTRGPKDVEQSIKQLHVWCTRFWTNIYNVRDQCPLELRRLFQCIRELVERRFGGDGESSNLKWQSVSAFCFLRLIVPAILHPHLWGLHPGLPSPPLQRSLTLIAKALQSLANLSKEKKESHMQGVSNFLEQNREMMISYINQISNPLPERSRPDVSDKYDRLLIIHSLRDLRENTKSTMPLFSESIPILPYLLDIPKHLAVLSSAVTRQTGSNYRSANRPLALGQESLIEEFALKCFEIDSKIMKSIDILTSYHVLPRHYKVASSQQSSGPSSPDGYGIQSSMQPASTPSEEQFDTVENGNEKTPIRQRSRASSNKRPSTAPATSNNEVYTPLPSPIVVVPHGGMSDNSAATSPPTSPINRMFHNPFNSPVAEQPFVVTSSVSTGGKTVPTAALRRTMSQQLDLQEIEAIEDVAKRRKKFLPAFLARAPRQL</sequence>
<feature type="region of interest" description="Disordered" evidence="2">
    <location>
        <begin position="174"/>
        <end position="193"/>
    </location>
</feature>
<evidence type="ECO:0000313" key="6">
    <source>
        <dbReference type="Proteomes" id="UP001050691"/>
    </source>
</evidence>
<dbReference type="PROSITE" id="PS50018">
    <property type="entry name" value="RAS_GTPASE_ACTIV_2"/>
    <property type="match status" value="1"/>
</dbReference>
<dbReference type="PANTHER" id="PTHR10194">
    <property type="entry name" value="RAS GTPASE-ACTIVATING PROTEINS"/>
    <property type="match status" value="1"/>
</dbReference>
<dbReference type="GO" id="GO:0005096">
    <property type="term" value="F:GTPase activator activity"/>
    <property type="evidence" value="ECO:0007669"/>
    <property type="project" value="UniProtKB-KW"/>
</dbReference>
<dbReference type="Proteomes" id="UP001050691">
    <property type="component" value="Unassembled WGS sequence"/>
</dbReference>
<accession>A0AAV5A5W9</accession>
<gene>
    <name evidence="5" type="ORF">Clacol_003914</name>
</gene>
<dbReference type="InterPro" id="IPR035892">
    <property type="entry name" value="C2_domain_sf"/>
</dbReference>
<dbReference type="PROSITE" id="PS50004">
    <property type="entry name" value="C2"/>
    <property type="match status" value="1"/>
</dbReference>
<reference evidence="5" key="1">
    <citation type="submission" date="2021-10" db="EMBL/GenBank/DDBJ databases">
        <title>De novo Genome Assembly of Clathrus columnatus (Basidiomycota, Fungi) Using Illumina and Nanopore Sequence Data.</title>
        <authorList>
            <person name="Ogiso-Tanaka E."/>
            <person name="Itagaki H."/>
            <person name="Hosoya T."/>
            <person name="Hosaka K."/>
        </authorList>
    </citation>
    <scope>NUCLEOTIDE SEQUENCE</scope>
    <source>
        <strain evidence="5">MO-923</strain>
    </source>
</reference>
<name>A0AAV5A5W9_9AGAM</name>
<feature type="domain" description="Ras-GAP" evidence="4">
    <location>
        <begin position="333"/>
        <end position="509"/>
    </location>
</feature>
<dbReference type="SMART" id="SM00323">
    <property type="entry name" value="RasGAP"/>
    <property type="match status" value="1"/>
</dbReference>
<evidence type="ECO:0000259" key="4">
    <source>
        <dbReference type="PROSITE" id="PS50018"/>
    </source>
</evidence>
<feature type="region of interest" description="Disordered" evidence="2">
    <location>
        <begin position="661"/>
        <end position="732"/>
    </location>
</feature>
<feature type="compositionally biased region" description="Low complexity" evidence="2">
    <location>
        <begin position="661"/>
        <end position="671"/>
    </location>
</feature>